<sequence length="306" mass="32234">MRIAVIGCGAVGSIFAAHLAQLEDAEVWAYDVDTAHVDAINAHGLRLSGQRDLTGWPRATGHADELPPCDLGIVATKSYVTEPAIRAVAASFADGAVCSVQNGVGNEEVIAGHVARVIRGTTFPAGRILEPGHVAMDTGGKVWVGPFEDQPARMDEVEALADALNRAQLDALAMTDARGAQWTKVIFNAATNPLGALTGLTHGRLCELPATRELASALVAEGRAVAEALGIELDSDPDELIDHAAEVAYEHQASMLQDVLAERATEVDALNGGISRFGDEGGVPTPMNRAVWALVQGLERSWTQPR</sequence>
<dbReference type="InterPro" id="IPR008927">
    <property type="entry name" value="6-PGluconate_DH-like_C_sf"/>
</dbReference>
<dbReference type="GO" id="GO:0015940">
    <property type="term" value="P:pantothenate biosynthetic process"/>
    <property type="evidence" value="ECO:0007669"/>
    <property type="project" value="UniProtKB-UniPathway"/>
</dbReference>
<dbReference type="PANTHER" id="PTHR21708">
    <property type="entry name" value="PROBABLE 2-DEHYDROPANTOATE 2-REDUCTASE"/>
    <property type="match status" value="1"/>
</dbReference>
<evidence type="ECO:0000256" key="1">
    <source>
        <dbReference type="ARBA" id="ARBA00007870"/>
    </source>
</evidence>
<evidence type="ECO:0000259" key="6">
    <source>
        <dbReference type="Pfam" id="PF08546"/>
    </source>
</evidence>
<dbReference type="Gene3D" id="3.40.50.720">
    <property type="entry name" value="NAD(P)-binding Rossmann-like Domain"/>
    <property type="match status" value="1"/>
</dbReference>
<gene>
    <name evidence="7" type="ORF">ER308_12995</name>
</gene>
<accession>A0A411YH38</accession>
<dbReference type="InterPro" id="IPR051402">
    <property type="entry name" value="KPR-Related"/>
</dbReference>
<evidence type="ECO:0000259" key="5">
    <source>
        <dbReference type="Pfam" id="PF02558"/>
    </source>
</evidence>
<dbReference type="GO" id="GO:0008677">
    <property type="term" value="F:2-dehydropantoate 2-reductase activity"/>
    <property type="evidence" value="ECO:0007669"/>
    <property type="project" value="UniProtKB-EC"/>
</dbReference>
<evidence type="ECO:0000313" key="8">
    <source>
        <dbReference type="Proteomes" id="UP000291469"/>
    </source>
</evidence>
<dbReference type="InterPro" id="IPR013332">
    <property type="entry name" value="KPR_N"/>
</dbReference>
<organism evidence="7 8">
    <name type="scientific">Egibacter rhizosphaerae</name>
    <dbReference type="NCBI Taxonomy" id="1670831"/>
    <lineage>
        <taxon>Bacteria</taxon>
        <taxon>Bacillati</taxon>
        <taxon>Actinomycetota</taxon>
        <taxon>Nitriliruptoria</taxon>
        <taxon>Egibacterales</taxon>
        <taxon>Egibacteraceae</taxon>
        <taxon>Egibacter</taxon>
    </lineage>
</organism>
<dbReference type="Pfam" id="PF02558">
    <property type="entry name" value="ApbA"/>
    <property type="match status" value="1"/>
</dbReference>
<comment type="function">
    <text evidence="4">Catalyzes the NADPH-dependent reduction of ketopantoate into pantoic acid.</text>
</comment>
<comment type="similarity">
    <text evidence="1 4">Belongs to the ketopantoate reductase family.</text>
</comment>
<dbReference type="NCBIfam" id="TIGR00745">
    <property type="entry name" value="apbA_panE"/>
    <property type="match status" value="1"/>
</dbReference>
<proteinExistence type="inferred from homology"/>
<dbReference type="InterPro" id="IPR013752">
    <property type="entry name" value="KPA_reductase"/>
</dbReference>
<dbReference type="KEGG" id="erz:ER308_12995"/>
<name>A0A411YH38_9ACTN</name>
<dbReference type="GO" id="GO:0005737">
    <property type="term" value="C:cytoplasm"/>
    <property type="evidence" value="ECO:0007669"/>
    <property type="project" value="TreeGrafter"/>
</dbReference>
<dbReference type="FunFam" id="1.10.1040.10:FF:000017">
    <property type="entry name" value="2-dehydropantoate 2-reductase"/>
    <property type="match status" value="1"/>
</dbReference>
<dbReference type="RefSeq" id="WP_131155389.1">
    <property type="nucleotide sequence ID" value="NZ_CP036402.1"/>
</dbReference>
<dbReference type="PANTHER" id="PTHR21708:SF26">
    <property type="entry name" value="2-DEHYDROPANTOATE 2-REDUCTASE"/>
    <property type="match status" value="1"/>
</dbReference>
<dbReference type="InterPro" id="IPR013328">
    <property type="entry name" value="6PGD_dom2"/>
</dbReference>
<evidence type="ECO:0000256" key="3">
    <source>
        <dbReference type="ARBA" id="ARBA00023002"/>
    </source>
</evidence>
<dbReference type="AlphaFoldDB" id="A0A411YH38"/>
<protein>
    <recommendedName>
        <fullName evidence="4">2-dehydropantoate 2-reductase</fullName>
        <ecNumber evidence="4">1.1.1.169</ecNumber>
    </recommendedName>
    <alternativeName>
        <fullName evidence="4">Ketopantoate reductase</fullName>
    </alternativeName>
</protein>
<keyword evidence="3 4" id="KW-0560">Oxidoreductase</keyword>
<feature type="domain" description="Ketopantoate reductase N-terminal" evidence="5">
    <location>
        <begin position="3"/>
        <end position="148"/>
    </location>
</feature>
<dbReference type="Gene3D" id="1.10.1040.10">
    <property type="entry name" value="N-(1-d-carboxylethyl)-l-norvaline Dehydrogenase, domain 2"/>
    <property type="match status" value="1"/>
</dbReference>
<evidence type="ECO:0000256" key="4">
    <source>
        <dbReference type="RuleBase" id="RU362068"/>
    </source>
</evidence>
<comment type="catalytic activity">
    <reaction evidence="4">
        <text>(R)-pantoate + NADP(+) = 2-dehydropantoate + NADPH + H(+)</text>
        <dbReference type="Rhea" id="RHEA:16233"/>
        <dbReference type="ChEBI" id="CHEBI:11561"/>
        <dbReference type="ChEBI" id="CHEBI:15378"/>
        <dbReference type="ChEBI" id="CHEBI:15980"/>
        <dbReference type="ChEBI" id="CHEBI:57783"/>
        <dbReference type="ChEBI" id="CHEBI:58349"/>
        <dbReference type="EC" id="1.1.1.169"/>
    </reaction>
</comment>
<dbReference type="EMBL" id="CP036402">
    <property type="protein sequence ID" value="QBI20392.1"/>
    <property type="molecule type" value="Genomic_DNA"/>
</dbReference>
<dbReference type="OrthoDB" id="9793586at2"/>
<keyword evidence="4" id="KW-0566">Pantothenate biosynthesis</keyword>
<dbReference type="EC" id="1.1.1.169" evidence="4"/>
<evidence type="ECO:0000313" key="7">
    <source>
        <dbReference type="EMBL" id="QBI20392.1"/>
    </source>
</evidence>
<keyword evidence="8" id="KW-1185">Reference proteome</keyword>
<dbReference type="Pfam" id="PF08546">
    <property type="entry name" value="ApbA_C"/>
    <property type="match status" value="1"/>
</dbReference>
<keyword evidence="2 4" id="KW-0521">NADP</keyword>
<feature type="domain" description="Ketopantoate reductase C-terminal" evidence="6">
    <location>
        <begin position="177"/>
        <end position="299"/>
    </location>
</feature>
<dbReference type="SUPFAM" id="SSF48179">
    <property type="entry name" value="6-phosphogluconate dehydrogenase C-terminal domain-like"/>
    <property type="match status" value="1"/>
</dbReference>
<dbReference type="InterPro" id="IPR036291">
    <property type="entry name" value="NAD(P)-bd_dom_sf"/>
</dbReference>
<evidence type="ECO:0000256" key="2">
    <source>
        <dbReference type="ARBA" id="ARBA00022857"/>
    </source>
</evidence>
<dbReference type="SUPFAM" id="SSF51735">
    <property type="entry name" value="NAD(P)-binding Rossmann-fold domains"/>
    <property type="match status" value="1"/>
</dbReference>
<dbReference type="InterPro" id="IPR003710">
    <property type="entry name" value="ApbA"/>
</dbReference>
<dbReference type="Proteomes" id="UP000291469">
    <property type="component" value="Chromosome"/>
</dbReference>
<comment type="pathway">
    <text evidence="4">Cofactor biosynthesis; (R)-pantothenate biosynthesis; (R)-pantoate from 3-methyl-2-oxobutanoate: step 2/2.</text>
</comment>
<dbReference type="UniPathway" id="UPA00028">
    <property type="reaction ID" value="UER00004"/>
</dbReference>
<reference evidence="7 8" key="1">
    <citation type="submission" date="2019-01" db="EMBL/GenBank/DDBJ databases">
        <title>Egibacter rhizosphaerae EGI 80759T.</title>
        <authorList>
            <person name="Chen D.-D."/>
            <person name="Tian Y."/>
            <person name="Jiao J.-Y."/>
            <person name="Zhang X.-T."/>
            <person name="Zhang Y.-G."/>
            <person name="Zhang Y."/>
            <person name="Xiao M."/>
            <person name="Shu W.-S."/>
            <person name="Li W.-J."/>
        </authorList>
    </citation>
    <scope>NUCLEOTIDE SEQUENCE [LARGE SCALE GENOMIC DNA]</scope>
    <source>
        <strain evidence="7 8">EGI 80759</strain>
    </source>
</reference>